<feature type="compositionally biased region" description="Polar residues" evidence="1">
    <location>
        <begin position="268"/>
        <end position="280"/>
    </location>
</feature>
<feature type="compositionally biased region" description="Polar residues" evidence="1">
    <location>
        <begin position="490"/>
        <end position="514"/>
    </location>
</feature>
<sequence length="726" mass="78381">MATETVVSYPTSTIDEQVEKKVEEVEKAIDHDNISSSKEKGEENSKVEDSSSPAPTTIQSEGVEDKQIEQPLVVEVPKATVAPESDAPISESQSFSSVKVNEEEKPKDESLPSPATSLPVSGATEDRPIEPPAVDVEKAADAPVLVESHSTVSSTKENEEEKPKAEDKLIESPVVEAEKASADSVSEVPVVKSHSLCSTKENEEEKSKADDVPTLATPSHEPEDTKENVIEPPVVEAEKAAADASVLVVEHVSATSSSKESGEEASTEAENSQTTKTISLDSGGAEEKQVEPHVVEIEKRVDAPISDVPIVHETTTEKDIDSTTTSGPELVDDSVNNQTEVKTTSVDVVEEAPKQPSVDIGEKVQEEQPKIVDVHESSVETSDKLKETLEPSPVQVESEASAVAKEIEDSKLGTTVAEKPENEVAEVEEKPAGEQSELTEQVEKKGENVDTKESEEDKTTKDEKTLADKVEDSISLRVDETDKDAPPNPTVSSEVSTDQTAQSNLKDEGNSSLPSVAETVIEEEEKKETSKVDVVEKISKDISLETGKVGEENAAEKGNVITEDSTQPSILKDEAADDSSLKKEDRDAEPQEENKIAAEQRKDGETPTSAETKKDENVEEVTSAVNKPVEESQQPEEEVKKEETVKTEAKELEKVQNPETPTKEDDLTKTSQDQPKEVPAKPTQKQSNNLISKVKHSLVKAKKAIIGKSPNSKTPASEPKGDIKVK</sequence>
<feature type="compositionally biased region" description="Basic and acidic residues" evidence="1">
    <location>
        <begin position="156"/>
        <end position="181"/>
    </location>
</feature>
<dbReference type="InParanoid" id="A0A6P3ZAZ6"/>
<evidence type="ECO:0000256" key="1">
    <source>
        <dbReference type="SAM" id="MobiDB-lite"/>
    </source>
</evidence>
<feature type="compositionally biased region" description="Basic and acidic residues" evidence="1">
    <location>
        <begin position="200"/>
        <end position="211"/>
    </location>
</feature>
<protein>
    <submittedName>
        <fullName evidence="3">Uncharacterized protein LOC107411688</fullName>
    </submittedName>
</protein>
<dbReference type="FunCoup" id="A0A6P3ZAZ6">
    <property type="interactions" value="8"/>
</dbReference>
<dbReference type="KEGG" id="zju:107411688"/>
<dbReference type="PANTHER" id="PTHR37729:SF1">
    <property type="entry name" value="NEUROFILAMENT PROTEIN-LIKE PROTEIN"/>
    <property type="match status" value="1"/>
</dbReference>
<organism evidence="2 3">
    <name type="scientific">Ziziphus jujuba</name>
    <name type="common">Chinese jujube</name>
    <name type="synonym">Ziziphus sativa</name>
    <dbReference type="NCBI Taxonomy" id="326968"/>
    <lineage>
        <taxon>Eukaryota</taxon>
        <taxon>Viridiplantae</taxon>
        <taxon>Streptophyta</taxon>
        <taxon>Embryophyta</taxon>
        <taxon>Tracheophyta</taxon>
        <taxon>Spermatophyta</taxon>
        <taxon>Magnoliopsida</taxon>
        <taxon>eudicotyledons</taxon>
        <taxon>Gunneridae</taxon>
        <taxon>Pentapetalae</taxon>
        <taxon>rosids</taxon>
        <taxon>fabids</taxon>
        <taxon>Rosales</taxon>
        <taxon>Rhamnaceae</taxon>
        <taxon>Paliureae</taxon>
        <taxon>Ziziphus</taxon>
    </lineage>
</organism>
<reference evidence="3" key="1">
    <citation type="submission" date="2025-08" db="UniProtKB">
        <authorList>
            <consortium name="RefSeq"/>
        </authorList>
    </citation>
    <scope>IDENTIFICATION</scope>
    <source>
        <tissue evidence="3">Seedling</tissue>
    </source>
</reference>
<feature type="compositionally biased region" description="Basic and acidic residues" evidence="1">
    <location>
        <begin position="637"/>
        <end position="679"/>
    </location>
</feature>
<dbReference type="RefSeq" id="XP_015874810.3">
    <property type="nucleotide sequence ID" value="XM_016019324.4"/>
</dbReference>
<feature type="compositionally biased region" description="Basic and acidic residues" evidence="1">
    <location>
        <begin position="571"/>
        <end position="616"/>
    </location>
</feature>
<dbReference type="PANTHER" id="PTHR37729">
    <property type="entry name" value="NEUROFILAMENT PROTEIN-LIKE PROTEIN"/>
    <property type="match status" value="1"/>
</dbReference>
<feature type="compositionally biased region" description="Basic and acidic residues" evidence="1">
    <location>
        <begin position="285"/>
        <end position="302"/>
    </location>
</feature>
<feature type="compositionally biased region" description="Basic and acidic residues" evidence="1">
    <location>
        <begin position="418"/>
        <end position="432"/>
    </location>
</feature>
<dbReference type="AlphaFoldDB" id="A0A6P3ZAZ6"/>
<feature type="compositionally biased region" description="Basic and acidic residues" evidence="1">
    <location>
        <begin position="124"/>
        <end position="140"/>
    </location>
</feature>
<name>A0A6P3ZAZ6_ZIZJJ</name>
<keyword evidence="2" id="KW-1185">Reference proteome</keyword>
<feature type="compositionally biased region" description="Polar residues" evidence="1">
    <location>
        <begin position="1"/>
        <end position="15"/>
    </location>
</feature>
<feature type="region of interest" description="Disordered" evidence="1">
    <location>
        <begin position="1"/>
        <end position="228"/>
    </location>
</feature>
<gene>
    <name evidence="3" type="primary">LOC107411688</name>
</gene>
<feature type="compositionally biased region" description="Basic and acidic residues" evidence="1">
    <location>
        <begin position="100"/>
        <end position="110"/>
    </location>
</feature>
<dbReference type="GeneID" id="107411688"/>
<feature type="compositionally biased region" description="Polar residues" evidence="1">
    <location>
        <begin position="50"/>
        <end position="60"/>
    </location>
</feature>
<feature type="compositionally biased region" description="Polar residues" evidence="1">
    <location>
        <begin position="334"/>
        <end position="346"/>
    </location>
</feature>
<feature type="compositionally biased region" description="Basic and acidic residues" evidence="1">
    <location>
        <begin position="441"/>
        <end position="485"/>
    </location>
</feature>
<accession>A0A6P3ZAZ6</accession>
<evidence type="ECO:0000313" key="3">
    <source>
        <dbReference type="RefSeq" id="XP_015874810.3"/>
    </source>
</evidence>
<feature type="compositionally biased region" description="Polar residues" evidence="1">
    <location>
        <begin position="90"/>
        <end position="99"/>
    </location>
</feature>
<feature type="compositionally biased region" description="Basic residues" evidence="1">
    <location>
        <begin position="693"/>
        <end position="705"/>
    </location>
</feature>
<feature type="compositionally biased region" description="Basic and acidic residues" evidence="1">
    <location>
        <begin position="17"/>
        <end position="49"/>
    </location>
</feature>
<feature type="compositionally biased region" description="Basic and acidic residues" evidence="1">
    <location>
        <begin position="524"/>
        <end position="555"/>
    </location>
</feature>
<dbReference type="Proteomes" id="UP001652623">
    <property type="component" value="Chromosome 10"/>
</dbReference>
<feature type="region of interest" description="Disordered" evidence="1">
    <location>
        <begin position="251"/>
        <end position="726"/>
    </location>
</feature>
<evidence type="ECO:0000313" key="2">
    <source>
        <dbReference type="Proteomes" id="UP001652623"/>
    </source>
</evidence>
<feature type="compositionally biased region" description="Basic and acidic residues" evidence="1">
    <location>
        <begin position="360"/>
        <end position="389"/>
    </location>
</feature>
<proteinExistence type="predicted"/>